<feature type="chain" id="PRO_5008595733" evidence="6">
    <location>
        <begin position="22"/>
        <end position="227"/>
    </location>
</feature>
<evidence type="ECO:0000256" key="2">
    <source>
        <dbReference type="ARBA" id="ARBA00007399"/>
    </source>
</evidence>
<dbReference type="Gene3D" id="2.60.40.10">
    <property type="entry name" value="Immunoglobulins"/>
    <property type="match status" value="2"/>
</dbReference>
<evidence type="ECO:0000256" key="5">
    <source>
        <dbReference type="ARBA" id="ARBA00023186"/>
    </source>
</evidence>
<comment type="similarity">
    <text evidence="2">Belongs to the periplasmic pilus chaperone family.</text>
</comment>
<feature type="domain" description="Pili assembly chaperone N-terminal" evidence="7">
    <location>
        <begin position="22"/>
        <end position="140"/>
    </location>
</feature>
<keyword evidence="3 6" id="KW-0732">Signal</keyword>
<dbReference type="InterPro" id="IPR036316">
    <property type="entry name" value="Pili_assmbl_chap_C_dom_sf"/>
</dbReference>
<dbReference type="SUPFAM" id="SSF49354">
    <property type="entry name" value="PapD-like"/>
    <property type="match status" value="1"/>
</dbReference>
<evidence type="ECO:0000313" key="9">
    <source>
        <dbReference type="EMBL" id="OAT53460.1"/>
    </source>
</evidence>
<organism evidence="9 10">
    <name type="scientific">Kluyvera georgiana ATCC 51603</name>
    <dbReference type="NCBI Taxonomy" id="1354264"/>
    <lineage>
        <taxon>Bacteria</taxon>
        <taxon>Pseudomonadati</taxon>
        <taxon>Pseudomonadota</taxon>
        <taxon>Gammaproteobacteria</taxon>
        <taxon>Enterobacterales</taxon>
        <taxon>Enterobacteriaceae</taxon>
        <taxon>Kluyvera</taxon>
    </lineage>
</organism>
<evidence type="ECO:0000256" key="6">
    <source>
        <dbReference type="SAM" id="SignalP"/>
    </source>
</evidence>
<dbReference type="PANTHER" id="PTHR30251">
    <property type="entry name" value="PILUS ASSEMBLY CHAPERONE"/>
    <property type="match status" value="1"/>
</dbReference>
<evidence type="ECO:0000256" key="3">
    <source>
        <dbReference type="ARBA" id="ARBA00022729"/>
    </source>
</evidence>
<dbReference type="AlphaFoldDB" id="A0A1B7JZY4"/>
<feature type="signal peptide" evidence="6">
    <location>
        <begin position="1"/>
        <end position="21"/>
    </location>
</feature>
<evidence type="ECO:0000256" key="4">
    <source>
        <dbReference type="ARBA" id="ARBA00022764"/>
    </source>
</evidence>
<dbReference type="Pfam" id="PF00345">
    <property type="entry name" value="PapD_N"/>
    <property type="match status" value="1"/>
</dbReference>
<sequence length="227" mass="25600">MLMIKWIALWIAACTCWYAQAGVVVEGTRFIFNADKTSITFTVNNTSQQRFLLLSKVLDAQGQASSQVPFMTTPPLFPLAAGRSNMIRIIRTGGDLPDDRESLFWLSVASIPQTQGKPSPNSLQVAIRSRMKLFYRPVGLKGREEDAYRQLEWQRDGAQVWVRNPTPYYVTLFHLQLNGRPVNNAGMVAPFTRVTTSGCPATGRCLAQWQTINDYGRVMPVWQQALR</sequence>
<gene>
    <name evidence="9" type="ORF">M989_02012</name>
</gene>
<evidence type="ECO:0000313" key="10">
    <source>
        <dbReference type="Proteomes" id="UP000078386"/>
    </source>
</evidence>
<dbReference type="PRINTS" id="PR00969">
    <property type="entry name" value="CHAPERONPILI"/>
</dbReference>
<comment type="subcellular location">
    <subcellularLocation>
        <location evidence="1">Periplasm</location>
    </subcellularLocation>
</comment>
<evidence type="ECO:0000256" key="1">
    <source>
        <dbReference type="ARBA" id="ARBA00004418"/>
    </source>
</evidence>
<accession>A0A1B7JZY4</accession>
<dbReference type="InterPro" id="IPR050643">
    <property type="entry name" value="Periplasmic_pilus_chap"/>
</dbReference>
<keyword evidence="5" id="KW-0143">Chaperone</keyword>
<dbReference type="GO" id="GO:0071555">
    <property type="term" value="P:cell wall organization"/>
    <property type="evidence" value="ECO:0007669"/>
    <property type="project" value="InterPro"/>
</dbReference>
<name>A0A1B7JZY4_9ENTR</name>
<dbReference type="PATRIC" id="fig|1354264.4.peg.2090"/>
<keyword evidence="4" id="KW-0574">Periplasm</keyword>
<dbReference type="EMBL" id="LXEU01000043">
    <property type="protein sequence ID" value="OAT53460.1"/>
    <property type="molecule type" value="Genomic_DNA"/>
</dbReference>
<dbReference type="Pfam" id="PF02753">
    <property type="entry name" value="PapD_C"/>
    <property type="match status" value="1"/>
</dbReference>
<dbReference type="SUPFAM" id="SSF49584">
    <property type="entry name" value="Periplasmic chaperone C-domain"/>
    <property type="match status" value="1"/>
</dbReference>
<protein>
    <submittedName>
        <fullName evidence="9">FimC family chaperone protein</fullName>
    </submittedName>
</protein>
<reference evidence="9 10" key="1">
    <citation type="submission" date="2016-04" db="EMBL/GenBank/DDBJ databases">
        <title>ATOL: Assembling a taxonomically balanced genome-scale reconstruction of the evolutionary history of the Enterobacteriaceae.</title>
        <authorList>
            <person name="Plunkett G.III."/>
            <person name="Neeno-Eckwall E.C."/>
            <person name="Glasner J.D."/>
            <person name="Perna N.T."/>
        </authorList>
    </citation>
    <scope>NUCLEOTIDE SEQUENCE [LARGE SCALE GENOMIC DNA]</scope>
    <source>
        <strain evidence="9 10">ATCC 51603</strain>
    </source>
</reference>
<feature type="domain" description="Pili assembly chaperone C-terminal" evidence="8">
    <location>
        <begin position="162"/>
        <end position="219"/>
    </location>
</feature>
<dbReference type="Proteomes" id="UP000078386">
    <property type="component" value="Unassembled WGS sequence"/>
</dbReference>
<keyword evidence="10" id="KW-1185">Reference proteome</keyword>
<dbReference type="InterPro" id="IPR008962">
    <property type="entry name" value="PapD-like_sf"/>
</dbReference>
<evidence type="ECO:0000259" key="7">
    <source>
        <dbReference type="Pfam" id="PF00345"/>
    </source>
</evidence>
<proteinExistence type="inferred from homology"/>
<dbReference type="GO" id="GO:0030288">
    <property type="term" value="C:outer membrane-bounded periplasmic space"/>
    <property type="evidence" value="ECO:0007669"/>
    <property type="project" value="InterPro"/>
</dbReference>
<evidence type="ECO:0000259" key="8">
    <source>
        <dbReference type="Pfam" id="PF02753"/>
    </source>
</evidence>
<dbReference type="PANTHER" id="PTHR30251:SF1">
    <property type="entry name" value="FIMBRIAL CHAPARONE"/>
    <property type="match status" value="1"/>
</dbReference>
<dbReference type="InterPro" id="IPR013783">
    <property type="entry name" value="Ig-like_fold"/>
</dbReference>
<dbReference type="InterPro" id="IPR016148">
    <property type="entry name" value="Pili_assmbl_chaperone_C"/>
</dbReference>
<comment type="caution">
    <text evidence="9">The sequence shown here is derived from an EMBL/GenBank/DDBJ whole genome shotgun (WGS) entry which is preliminary data.</text>
</comment>
<dbReference type="InterPro" id="IPR016147">
    <property type="entry name" value="Pili_assmbl_chaperone_N"/>
</dbReference>
<dbReference type="InterPro" id="IPR001829">
    <property type="entry name" value="Pili_assmbl_chaperone_bac"/>
</dbReference>